<keyword evidence="3" id="KW-1003">Cell membrane</keyword>
<reference evidence="9 10" key="1">
    <citation type="submission" date="2019-01" db="EMBL/GenBank/DDBJ databases">
        <authorList>
            <person name="Li J."/>
        </authorList>
    </citation>
    <scope>NUCLEOTIDE SEQUENCE [LARGE SCALE GENOMIC DNA]</scope>
    <source>
        <strain evidence="9 10">CGMCC 4.7180</strain>
    </source>
</reference>
<keyword evidence="10" id="KW-1185">Reference proteome</keyword>
<dbReference type="Gene3D" id="1.10.3720.10">
    <property type="entry name" value="MetI-like"/>
    <property type="match status" value="1"/>
</dbReference>
<dbReference type="GO" id="GO:0005886">
    <property type="term" value="C:plasma membrane"/>
    <property type="evidence" value="ECO:0007669"/>
    <property type="project" value="UniProtKB-SubCell"/>
</dbReference>
<dbReference type="CDD" id="cd06261">
    <property type="entry name" value="TM_PBP2"/>
    <property type="match status" value="1"/>
</dbReference>
<comment type="caution">
    <text evidence="9">The sequence shown here is derived from an EMBL/GenBank/DDBJ whole genome shotgun (WGS) entry which is preliminary data.</text>
</comment>
<keyword evidence="6 7" id="KW-0472">Membrane</keyword>
<gene>
    <name evidence="9" type="ORF">ESO86_11735</name>
</gene>
<evidence type="ECO:0000256" key="7">
    <source>
        <dbReference type="RuleBase" id="RU363032"/>
    </source>
</evidence>
<feature type="domain" description="ABC transmembrane type-1" evidence="8">
    <location>
        <begin position="91"/>
        <end position="280"/>
    </location>
</feature>
<feature type="transmembrane region" description="Helical" evidence="7">
    <location>
        <begin position="26"/>
        <end position="50"/>
    </location>
</feature>
<dbReference type="GO" id="GO:0055085">
    <property type="term" value="P:transmembrane transport"/>
    <property type="evidence" value="ECO:0007669"/>
    <property type="project" value="InterPro"/>
</dbReference>
<feature type="transmembrane region" description="Helical" evidence="7">
    <location>
        <begin position="128"/>
        <end position="147"/>
    </location>
</feature>
<dbReference type="AlphaFoldDB" id="A0A4Q2JEC7"/>
<keyword evidence="2 7" id="KW-0813">Transport</keyword>
<feature type="transmembrane region" description="Helical" evidence="7">
    <location>
        <begin position="213"/>
        <end position="234"/>
    </location>
</feature>
<dbReference type="PANTHER" id="PTHR43744:SF12">
    <property type="entry name" value="ABC TRANSPORTER PERMEASE PROTEIN MG189-RELATED"/>
    <property type="match status" value="1"/>
</dbReference>
<keyword evidence="4 7" id="KW-0812">Transmembrane</keyword>
<dbReference type="EMBL" id="SDPL01000243">
    <property type="protein sequence ID" value="RXZ46091.1"/>
    <property type="molecule type" value="Genomic_DNA"/>
</dbReference>
<evidence type="ECO:0000313" key="9">
    <source>
        <dbReference type="EMBL" id="RXZ46091.1"/>
    </source>
</evidence>
<dbReference type="Proteomes" id="UP000292881">
    <property type="component" value="Unassembled WGS sequence"/>
</dbReference>
<name>A0A4Q2JEC7_9MICO</name>
<feature type="transmembrane region" description="Helical" evidence="7">
    <location>
        <begin position="95"/>
        <end position="116"/>
    </location>
</feature>
<comment type="similarity">
    <text evidence="7">Belongs to the binding-protein-dependent transport system permease family.</text>
</comment>
<evidence type="ECO:0000313" key="10">
    <source>
        <dbReference type="Proteomes" id="UP000292881"/>
    </source>
</evidence>
<evidence type="ECO:0000256" key="4">
    <source>
        <dbReference type="ARBA" id="ARBA00022692"/>
    </source>
</evidence>
<accession>A0A4Q2JEC7</accession>
<dbReference type="SUPFAM" id="SSF161098">
    <property type="entry name" value="MetI-like"/>
    <property type="match status" value="1"/>
</dbReference>
<dbReference type="InterPro" id="IPR000515">
    <property type="entry name" value="MetI-like"/>
</dbReference>
<evidence type="ECO:0000256" key="1">
    <source>
        <dbReference type="ARBA" id="ARBA00004651"/>
    </source>
</evidence>
<dbReference type="OrthoDB" id="2063054at2"/>
<evidence type="ECO:0000256" key="6">
    <source>
        <dbReference type="ARBA" id="ARBA00023136"/>
    </source>
</evidence>
<evidence type="ECO:0000256" key="5">
    <source>
        <dbReference type="ARBA" id="ARBA00022989"/>
    </source>
</evidence>
<dbReference type="InterPro" id="IPR035906">
    <property type="entry name" value="MetI-like_sf"/>
</dbReference>
<comment type="subcellular location">
    <subcellularLocation>
        <location evidence="1 7">Cell membrane</location>
        <topology evidence="1 7">Multi-pass membrane protein</topology>
    </subcellularLocation>
</comment>
<organism evidence="9 10">
    <name type="scientific">Agromyces binzhouensis</name>
    <dbReference type="NCBI Taxonomy" id="1817495"/>
    <lineage>
        <taxon>Bacteria</taxon>
        <taxon>Bacillati</taxon>
        <taxon>Actinomycetota</taxon>
        <taxon>Actinomycetes</taxon>
        <taxon>Micrococcales</taxon>
        <taxon>Microbacteriaceae</taxon>
        <taxon>Agromyces</taxon>
    </lineage>
</organism>
<feature type="transmembrane region" description="Helical" evidence="7">
    <location>
        <begin position="261"/>
        <end position="280"/>
    </location>
</feature>
<protein>
    <submittedName>
        <fullName evidence="9">Carbohydrate ABC transporter permease</fullName>
    </submittedName>
</protein>
<evidence type="ECO:0000256" key="2">
    <source>
        <dbReference type="ARBA" id="ARBA00022448"/>
    </source>
</evidence>
<dbReference type="RefSeq" id="WP_129235196.1">
    <property type="nucleotide sequence ID" value="NZ_SDPL01000243.1"/>
</dbReference>
<evidence type="ECO:0000259" key="8">
    <source>
        <dbReference type="PROSITE" id="PS50928"/>
    </source>
</evidence>
<keyword evidence="5 7" id="KW-1133">Transmembrane helix</keyword>
<feature type="transmembrane region" description="Helical" evidence="7">
    <location>
        <begin position="159"/>
        <end position="176"/>
    </location>
</feature>
<dbReference type="PROSITE" id="PS50928">
    <property type="entry name" value="ABC_TM1"/>
    <property type="match status" value="1"/>
</dbReference>
<sequence>MAETTLAPTPARAGGIRHRTDAARAALARSVLLHVVMVLGALAMFFPFYWTVVTSLSPGSGLGSTPSIVPDDPSIEAYQRLFADLPFARVVGNSLLLATVTTLAQLFTSATAAYAFSRLPFRGRTVVFGIYLATMMIPLQVLVVPLFAELRAWGLVDTYLGALLPTLAAAFGVFLLRQAMNQVPVELDEAAALDGAGHFRIFWTVILPNIRPALATLAVFAFMGSWNSFLWPLVVLRSPELQTLPVALAGLQGQYTTQWDIVMAGSVVSILPMLAIYLFAQKYVIQGVANTGIK</sequence>
<evidence type="ECO:0000256" key="3">
    <source>
        <dbReference type="ARBA" id="ARBA00022475"/>
    </source>
</evidence>
<dbReference type="PANTHER" id="PTHR43744">
    <property type="entry name" value="ABC TRANSPORTER PERMEASE PROTEIN MG189-RELATED-RELATED"/>
    <property type="match status" value="1"/>
</dbReference>
<dbReference type="Pfam" id="PF00528">
    <property type="entry name" value="BPD_transp_1"/>
    <property type="match status" value="1"/>
</dbReference>
<proteinExistence type="inferred from homology"/>